<keyword evidence="6" id="KW-0479">Metal-binding</keyword>
<keyword evidence="5" id="KW-0288">FMN</keyword>
<reference evidence="12" key="1">
    <citation type="submission" date="2020-07" db="EMBL/GenBank/DDBJ databases">
        <title>Huge and variable diversity of episymbiotic CPR bacteria and DPANN archaea in groundwater ecosystems.</title>
        <authorList>
            <person name="He C.Y."/>
            <person name="Keren R."/>
            <person name="Whittaker M."/>
            <person name="Farag I.F."/>
            <person name="Doudna J."/>
            <person name="Cate J.H.D."/>
            <person name="Banfield J.F."/>
        </authorList>
    </citation>
    <scope>NUCLEOTIDE SEQUENCE</scope>
    <source>
        <strain evidence="12">NC_groundwater_1482_Ag_S-0.65um_47_24</strain>
    </source>
</reference>
<organism evidence="12 13">
    <name type="scientific">Tectimicrobiota bacterium</name>
    <dbReference type="NCBI Taxonomy" id="2528274"/>
    <lineage>
        <taxon>Bacteria</taxon>
        <taxon>Pseudomonadati</taxon>
        <taxon>Nitrospinota/Tectimicrobiota group</taxon>
        <taxon>Candidatus Tectimicrobiota</taxon>
    </lineage>
</organism>
<evidence type="ECO:0000259" key="10">
    <source>
        <dbReference type="Pfam" id="PF00724"/>
    </source>
</evidence>
<evidence type="ECO:0000256" key="8">
    <source>
        <dbReference type="ARBA" id="ARBA00023004"/>
    </source>
</evidence>
<comment type="caution">
    <text evidence="12">The sequence shown here is derived from an EMBL/GenBank/DDBJ whole genome shotgun (WGS) entry which is preliminary data.</text>
</comment>
<evidence type="ECO:0000256" key="5">
    <source>
        <dbReference type="ARBA" id="ARBA00022643"/>
    </source>
</evidence>
<feature type="non-terminal residue" evidence="12">
    <location>
        <position position="1"/>
    </location>
</feature>
<evidence type="ECO:0000256" key="1">
    <source>
        <dbReference type="ARBA" id="ARBA00001917"/>
    </source>
</evidence>
<proteinExistence type="inferred from homology"/>
<evidence type="ECO:0000256" key="9">
    <source>
        <dbReference type="ARBA" id="ARBA00023014"/>
    </source>
</evidence>
<dbReference type="Proteomes" id="UP000772181">
    <property type="component" value="Unassembled WGS sequence"/>
</dbReference>
<evidence type="ECO:0000256" key="2">
    <source>
        <dbReference type="ARBA" id="ARBA00001966"/>
    </source>
</evidence>
<evidence type="ECO:0000256" key="3">
    <source>
        <dbReference type="ARBA" id="ARBA00011048"/>
    </source>
</evidence>
<dbReference type="GO" id="GO:0051536">
    <property type="term" value="F:iron-sulfur cluster binding"/>
    <property type="evidence" value="ECO:0007669"/>
    <property type="project" value="UniProtKB-KW"/>
</dbReference>
<evidence type="ECO:0000256" key="6">
    <source>
        <dbReference type="ARBA" id="ARBA00022723"/>
    </source>
</evidence>
<dbReference type="SUPFAM" id="SSF51905">
    <property type="entry name" value="FAD/NAD(P)-binding domain"/>
    <property type="match status" value="1"/>
</dbReference>
<keyword evidence="8" id="KW-0408">Iron</keyword>
<comment type="cofactor">
    <cofactor evidence="1">
        <name>FMN</name>
        <dbReference type="ChEBI" id="CHEBI:58210"/>
    </cofactor>
</comment>
<dbReference type="Pfam" id="PF00724">
    <property type="entry name" value="Oxidored_FMN"/>
    <property type="match status" value="1"/>
</dbReference>
<evidence type="ECO:0000313" key="13">
    <source>
        <dbReference type="Proteomes" id="UP000772181"/>
    </source>
</evidence>
<dbReference type="Pfam" id="PF07992">
    <property type="entry name" value="Pyr_redox_2"/>
    <property type="match status" value="1"/>
</dbReference>
<evidence type="ECO:0000259" key="11">
    <source>
        <dbReference type="Pfam" id="PF07992"/>
    </source>
</evidence>
<dbReference type="GO" id="GO:0010181">
    <property type="term" value="F:FMN binding"/>
    <property type="evidence" value="ECO:0007669"/>
    <property type="project" value="InterPro"/>
</dbReference>
<dbReference type="GO" id="GO:0016491">
    <property type="term" value="F:oxidoreductase activity"/>
    <property type="evidence" value="ECO:0007669"/>
    <property type="project" value="UniProtKB-KW"/>
</dbReference>
<feature type="domain" description="NADH:flavin oxidoreductase/NADH oxidase N-terminal" evidence="10">
    <location>
        <begin position="9"/>
        <end position="320"/>
    </location>
</feature>
<dbReference type="InterPro" id="IPR013785">
    <property type="entry name" value="Aldolase_TIM"/>
</dbReference>
<dbReference type="Gene3D" id="3.50.50.60">
    <property type="entry name" value="FAD/NAD(P)-binding domain"/>
    <property type="match status" value="1"/>
</dbReference>
<sequence length="647" mass="71432">AKIYEDRIDNGALTSERNAYYHAERAKGGAGLIIMEYQMVHPTSTGGLFHLSQAWRSEIVPRYRMVAHMVHEHGGLIFSQLCHTGIHASGSQIDDYHASWAPSQIWGLSFDTPAAKEMELEDIKEVVNGFRISAKHAKEGGLDGVEIHAAHSYLLAQFLSPLTNKRKDEYGDSLENRLRIMLEVIDAIRKEVGDHYPVGIRISAEEFTPGGLNLDTMTEVAKRLEDAGQLDYISVSQGAYWTLEASNAMIPGMSYPPGSFLHNAAGIKKVIKKLPIVCVGRIKDPEHAEKILEDGLADMIGMCRALICDPELPNKAREGRLEDIRHCMACQQGCLARINAGLSLTCVQNPAAGREKRLGLGTLKPADRKKKVIVVGGGISGLKAAEIAARRGHNVYLYEKEKDLGGQIRLAAKTSTRKELEEIIRYLIVQVNKIKVNIRTGTEVTAEIILKESPEAVVVATGSAPVRDGMFYQKSYGHTLVKGLDQENVVTLWEVLGEKVQIGKRVAIVDGEANWRTLSVAEYLLDSGKEVEIITHYASPSQFITYLADRLFYARRISKKGAKIIPGTEVREITGNTIITFPSSQPNREGKIEGIDTIVWAAGVKSNDALYFDLKAKVKELYRVGDCVAPRAMEHAIWEGEEIGRAL</sequence>
<accession>A0A933LQZ8</accession>
<comment type="cofactor">
    <cofactor evidence="2">
        <name>[4Fe-4S] cluster</name>
        <dbReference type="ChEBI" id="CHEBI:49883"/>
    </cofactor>
</comment>
<keyword evidence="9" id="KW-0411">Iron-sulfur</keyword>
<keyword evidence="7" id="KW-0560">Oxidoreductase</keyword>
<dbReference type="InterPro" id="IPR001155">
    <property type="entry name" value="OxRdtase_FMN_N"/>
</dbReference>
<dbReference type="AlphaFoldDB" id="A0A933LQZ8"/>
<keyword evidence="4" id="KW-0285">Flavoprotein</keyword>
<feature type="domain" description="FAD/NAD(P)-binding" evidence="11">
    <location>
        <begin position="370"/>
        <end position="618"/>
    </location>
</feature>
<evidence type="ECO:0000256" key="4">
    <source>
        <dbReference type="ARBA" id="ARBA00022630"/>
    </source>
</evidence>
<name>A0A933LQZ8_UNCTE</name>
<dbReference type="SUPFAM" id="SSF51395">
    <property type="entry name" value="FMN-linked oxidoreductases"/>
    <property type="match status" value="1"/>
</dbReference>
<dbReference type="InterPro" id="IPR051793">
    <property type="entry name" value="NADH:flavin_oxidoreductase"/>
</dbReference>
<dbReference type="Gene3D" id="3.20.20.70">
    <property type="entry name" value="Aldolase class I"/>
    <property type="match status" value="1"/>
</dbReference>
<dbReference type="EMBL" id="JACQWF010000338">
    <property type="protein sequence ID" value="MBI4596234.1"/>
    <property type="molecule type" value="Genomic_DNA"/>
</dbReference>
<dbReference type="InterPro" id="IPR023753">
    <property type="entry name" value="FAD/NAD-binding_dom"/>
</dbReference>
<dbReference type="InterPro" id="IPR036188">
    <property type="entry name" value="FAD/NAD-bd_sf"/>
</dbReference>
<dbReference type="GO" id="GO:0046872">
    <property type="term" value="F:metal ion binding"/>
    <property type="evidence" value="ECO:0007669"/>
    <property type="project" value="UniProtKB-KW"/>
</dbReference>
<evidence type="ECO:0000313" key="12">
    <source>
        <dbReference type="EMBL" id="MBI4596234.1"/>
    </source>
</evidence>
<gene>
    <name evidence="12" type="ORF">HY730_07670</name>
</gene>
<dbReference type="PANTHER" id="PTHR42917:SF2">
    <property type="entry name" value="2,4-DIENOYL-COA REDUCTASE [(2E)-ENOYL-COA-PRODUCING]"/>
    <property type="match status" value="1"/>
</dbReference>
<comment type="similarity">
    <text evidence="3">In the N-terminal section; belongs to the NADH:flavin oxidoreductase/NADH oxidase family.</text>
</comment>
<evidence type="ECO:0000256" key="7">
    <source>
        <dbReference type="ARBA" id="ARBA00023002"/>
    </source>
</evidence>
<protein>
    <submittedName>
        <fullName evidence="12">FAD-dependent oxidoreductase</fullName>
    </submittedName>
</protein>
<dbReference type="PANTHER" id="PTHR42917">
    <property type="entry name" value="2,4-DIENOYL-COA REDUCTASE"/>
    <property type="match status" value="1"/>
</dbReference>
<dbReference type="Gene3D" id="3.40.50.720">
    <property type="entry name" value="NAD(P)-binding Rossmann-like Domain"/>
    <property type="match status" value="1"/>
</dbReference>